<evidence type="ECO:0000313" key="2">
    <source>
        <dbReference type="RefSeq" id="XP_014510237.1"/>
    </source>
</evidence>
<keyword evidence="1" id="KW-1185">Reference proteome</keyword>
<sequence>MFRWCFSSPLTPPLLKSAIDATAILWPKATVDGLSRKESFFHCGRCSFGSWVRWSFKILFFRYRKAYLKLHESFLCRLKEIPKGLLYNRYPNLHIYSYRPLPSLDLVVAKSCSEFVRRKTWLRLGRNIYM</sequence>
<dbReference type="Proteomes" id="UP000087766">
    <property type="component" value="Chromosome 1"/>
</dbReference>
<dbReference type="AlphaFoldDB" id="A0A1S3UW90"/>
<accession>A0A1S3UW90</accession>
<dbReference type="GeneID" id="106769223"/>
<organism evidence="1 2">
    <name type="scientific">Vigna radiata var. radiata</name>
    <name type="common">Mung bean</name>
    <name type="synonym">Phaseolus aureus</name>
    <dbReference type="NCBI Taxonomy" id="3916"/>
    <lineage>
        <taxon>Eukaryota</taxon>
        <taxon>Viridiplantae</taxon>
        <taxon>Streptophyta</taxon>
        <taxon>Embryophyta</taxon>
        <taxon>Tracheophyta</taxon>
        <taxon>Spermatophyta</taxon>
        <taxon>Magnoliopsida</taxon>
        <taxon>eudicotyledons</taxon>
        <taxon>Gunneridae</taxon>
        <taxon>Pentapetalae</taxon>
        <taxon>rosids</taxon>
        <taxon>fabids</taxon>
        <taxon>Fabales</taxon>
        <taxon>Fabaceae</taxon>
        <taxon>Papilionoideae</taxon>
        <taxon>50 kb inversion clade</taxon>
        <taxon>NPAAA clade</taxon>
        <taxon>indigoferoid/millettioid clade</taxon>
        <taxon>Phaseoleae</taxon>
        <taxon>Vigna</taxon>
    </lineage>
</organism>
<reference evidence="2" key="2">
    <citation type="submission" date="2025-08" db="UniProtKB">
        <authorList>
            <consortium name="RefSeq"/>
        </authorList>
    </citation>
    <scope>IDENTIFICATION</scope>
    <source>
        <tissue evidence="2">Leaf</tissue>
    </source>
</reference>
<name>A0A1S3UW90_VIGRR</name>
<reference evidence="1" key="1">
    <citation type="journal article" date="2014" name="Nat. Commun.">
        <title>Genome sequence of mungbean and insights into evolution within Vigna species.</title>
        <authorList>
            <person name="Kang Y.J."/>
            <person name="Kim S.K."/>
            <person name="Kim M.Y."/>
            <person name="Lestari P."/>
            <person name="Kim K.H."/>
            <person name="Ha B.K."/>
            <person name="Jun T.H."/>
            <person name="Hwang W.J."/>
            <person name="Lee T."/>
            <person name="Lee J."/>
            <person name="Shim S."/>
            <person name="Yoon M.Y."/>
            <person name="Jang Y.E."/>
            <person name="Han K.S."/>
            <person name="Taeprayoon P."/>
            <person name="Yoon N."/>
            <person name="Somta P."/>
            <person name="Tanya P."/>
            <person name="Kim K.S."/>
            <person name="Gwag J.G."/>
            <person name="Moon J.K."/>
            <person name="Lee Y.H."/>
            <person name="Park B.S."/>
            <person name="Bombarely A."/>
            <person name="Doyle J.J."/>
            <person name="Jackson S.A."/>
            <person name="Schafleitner R."/>
            <person name="Srinives P."/>
            <person name="Varshney R.K."/>
            <person name="Lee S.H."/>
        </authorList>
    </citation>
    <scope>NUCLEOTIDE SEQUENCE [LARGE SCALE GENOMIC DNA]</scope>
    <source>
        <strain evidence="1">cv. VC1973A</strain>
    </source>
</reference>
<evidence type="ECO:0000313" key="1">
    <source>
        <dbReference type="Proteomes" id="UP000087766"/>
    </source>
</evidence>
<protein>
    <submittedName>
        <fullName evidence="2">Uncharacterized protein LOC106769223</fullName>
    </submittedName>
</protein>
<gene>
    <name evidence="2" type="primary">LOC106769223</name>
</gene>
<dbReference type="RefSeq" id="XP_014510237.1">
    <property type="nucleotide sequence ID" value="XM_014654751.2"/>
</dbReference>
<dbReference type="KEGG" id="vra:106769223"/>
<proteinExistence type="predicted"/>